<feature type="transmembrane region" description="Helical" evidence="3">
    <location>
        <begin position="361"/>
        <end position="382"/>
    </location>
</feature>
<sequence>MSAPTAVKKDTSPVTPQAFVEGGLYGWLAVLGSSLALFSTFGVALSFGVFQDYYTRNYLNEHTPSTISWIGSTQLFLDFAVGLPTGRLYDAGYFRLTMALGSVIFLFSFFMLSLAKPHHYYQIFLSQAIGMGVGMGLVIVPALSLPSHYFKARRSLAMGLVFAGSSLGGVIYPIMLNRLINSSLGFAWGVRATAFLVSGLLLIANIISRPKYPQIGFALNDKPITLWSLFLDVPYMIAIAGSGLVLWGLFFPYFYLQLFAVFKGIDETQAFYSLTVMNAATVFGRTIPNGLADRYGAFNVAIPMTVVSGGLIFAMLGVTRPASMFIFAAFYGFFSGAFISLLAAIMAGFSLSLREVGSRIGVGMFIISFALLTGYPITGALLRPPTYMWSNAIIFSGVVILSGAVLISVARSFASKTRGTQHL</sequence>
<keyword evidence="3" id="KW-0472">Membrane</keyword>
<proteinExistence type="inferred from homology"/>
<dbReference type="PANTHER" id="PTHR11360">
    <property type="entry name" value="MONOCARBOXYLATE TRANSPORTER"/>
    <property type="match status" value="1"/>
</dbReference>
<comment type="caution">
    <text evidence="5">The sequence shown here is derived from an EMBL/GenBank/DDBJ whole genome shotgun (WGS) entry which is preliminary data.</text>
</comment>
<keyword evidence="3" id="KW-0812">Transmembrane</keyword>
<feature type="transmembrane region" description="Helical" evidence="3">
    <location>
        <begin position="120"/>
        <end position="143"/>
    </location>
</feature>
<dbReference type="Pfam" id="PF07690">
    <property type="entry name" value="MFS_1"/>
    <property type="match status" value="1"/>
</dbReference>
<organism evidence="5 6">
    <name type="scientific">Rhodocollybia butyracea</name>
    <dbReference type="NCBI Taxonomy" id="206335"/>
    <lineage>
        <taxon>Eukaryota</taxon>
        <taxon>Fungi</taxon>
        <taxon>Dikarya</taxon>
        <taxon>Basidiomycota</taxon>
        <taxon>Agaricomycotina</taxon>
        <taxon>Agaricomycetes</taxon>
        <taxon>Agaricomycetidae</taxon>
        <taxon>Agaricales</taxon>
        <taxon>Marasmiineae</taxon>
        <taxon>Omphalotaceae</taxon>
        <taxon>Rhodocollybia</taxon>
    </lineage>
</organism>
<protein>
    <submittedName>
        <fullName evidence="5">MFS general substrate transporter</fullName>
    </submittedName>
</protein>
<dbReference type="PANTHER" id="PTHR11360:SF234">
    <property type="entry name" value="MFS-TYPE TRANSPORTER DBAD-RELATED"/>
    <property type="match status" value="1"/>
</dbReference>
<reference evidence="5" key="1">
    <citation type="submission" date="2020-11" db="EMBL/GenBank/DDBJ databases">
        <authorList>
            <consortium name="DOE Joint Genome Institute"/>
            <person name="Ahrendt S."/>
            <person name="Riley R."/>
            <person name="Andreopoulos W."/>
            <person name="Labutti K."/>
            <person name="Pangilinan J."/>
            <person name="Ruiz-Duenas F.J."/>
            <person name="Barrasa J.M."/>
            <person name="Sanchez-Garcia M."/>
            <person name="Camarero S."/>
            <person name="Miyauchi S."/>
            <person name="Serrano A."/>
            <person name="Linde D."/>
            <person name="Babiker R."/>
            <person name="Drula E."/>
            <person name="Ayuso-Fernandez I."/>
            <person name="Pacheco R."/>
            <person name="Padilla G."/>
            <person name="Ferreira P."/>
            <person name="Barriuso J."/>
            <person name="Kellner H."/>
            <person name="Castanera R."/>
            <person name="Alfaro M."/>
            <person name="Ramirez L."/>
            <person name="Pisabarro A.G."/>
            <person name="Kuo A."/>
            <person name="Tritt A."/>
            <person name="Lipzen A."/>
            <person name="He G."/>
            <person name="Yan M."/>
            <person name="Ng V."/>
            <person name="Cullen D."/>
            <person name="Martin F."/>
            <person name="Rosso M.-N."/>
            <person name="Henrissat B."/>
            <person name="Hibbett D."/>
            <person name="Martinez A.T."/>
            <person name="Grigoriev I.V."/>
        </authorList>
    </citation>
    <scope>NUCLEOTIDE SEQUENCE</scope>
    <source>
        <strain evidence="5">AH 40177</strain>
    </source>
</reference>
<dbReference type="Gene3D" id="1.20.1250.20">
    <property type="entry name" value="MFS general substrate transporter like domains"/>
    <property type="match status" value="2"/>
</dbReference>
<dbReference type="SUPFAM" id="SSF103473">
    <property type="entry name" value="MFS general substrate transporter"/>
    <property type="match status" value="1"/>
</dbReference>
<dbReference type="GO" id="GO:0016020">
    <property type="term" value="C:membrane"/>
    <property type="evidence" value="ECO:0007669"/>
    <property type="project" value="UniProtKB-SubCell"/>
</dbReference>
<feature type="transmembrane region" description="Helical" evidence="3">
    <location>
        <begin position="300"/>
        <end position="318"/>
    </location>
</feature>
<evidence type="ECO:0000313" key="5">
    <source>
        <dbReference type="EMBL" id="KAF9058458.1"/>
    </source>
</evidence>
<feature type="transmembrane region" description="Helical" evidence="3">
    <location>
        <begin position="270"/>
        <end position="288"/>
    </location>
</feature>
<dbReference type="InterPro" id="IPR020846">
    <property type="entry name" value="MFS_dom"/>
</dbReference>
<evidence type="ECO:0000313" key="6">
    <source>
        <dbReference type="Proteomes" id="UP000772434"/>
    </source>
</evidence>
<name>A0A9P5TYJ7_9AGAR</name>
<comment type="similarity">
    <text evidence="2">Belongs to the major facilitator superfamily. Monocarboxylate porter (TC 2.A.1.13) family.</text>
</comment>
<evidence type="ECO:0000259" key="4">
    <source>
        <dbReference type="PROSITE" id="PS50850"/>
    </source>
</evidence>
<dbReference type="InterPro" id="IPR011701">
    <property type="entry name" value="MFS"/>
</dbReference>
<keyword evidence="3" id="KW-1133">Transmembrane helix</keyword>
<feature type="transmembrane region" description="Helical" evidence="3">
    <location>
        <begin position="324"/>
        <end position="349"/>
    </location>
</feature>
<evidence type="ECO:0000256" key="1">
    <source>
        <dbReference type="ARBA" id="ARBA00004141"/>
    </source>
</evidence>
<dbReference type="InterPro" id="IPR050327">
    <property type="entry name" value="Proton-linked_MCT"/>
</dbReference>
<dbReference type="InterPro" id="IPR036259">
    <property type="entry name" value="MFS_trans_sf"/>
</dbReference>
<dbReference type="GO" id="GO:0022857">
    <property type="term" value="F:transmembrane transporter activity"/>
    <property type="evidence" value="ECO:0007669"/>
    <property type="project" value="InterPro"/>
</dbReference>
<evidence type="ECO:0000256" key="3">
    <source>
        <dbReference type="SAM" id="Phobius"/>
    </source>
</evidence>
<feature type="transmembrane region" description="Helical" evidence="3">
    <location>
        <begin position="229"/>
        <end position="250"/>
    </location>
</feature>
<keyword evidence="6" id="KW-1185">Reference proteome</keyword>
<dbReference type="EMBL" id="JADNRY010000379">
    <property type="protein sequence ID" value="KAF9058458.1"/>
    <property type="molecule type" value="Genomic_DNA"/>
</dbReference>
<feature type="transmembrane region" description="Helical" evidence="3">
    <location>
        <begin position="93"/>
        <end position="114"/>
    </location>
</feature>
<gene>
    <name evidence="5" type="ORF">BDP27DRAFT_1454060</name>
</gene>
<comment type="subcellular location">
    <subcellularLocation>
        <location evidence="1">Membrane</location>
        <topology evidence="1">Multi-pass membrane protein</topology>
    </subcellularLocation>
</comment>
<feature type="transmembrane region" description="Helical" evidence="3">
    <location>
        <begin position="186"/>
        <end position="208"/>
    </location>
</feature>
<feature type="domain" description="Major facilitator superfamily (MFS) profile" evidence="4">
    <location>
        <begin position="25"/>
        <end position="414"/>
    </location>
</feature>
<evidence type="ECO:0000256" key="2">
    <source>
        <dbReference type="ARBA" id="ARBA00006727"/>
    </source>
</evidence>
<feature type="transmembrane region" description="Helical" evidence="3">
    <location>
        <begin position="155"/>
        <end position="174"/>
    </location>
</feature>
<dbReference type="Proteomes" id="UP000772434">
    <property type="component" value="Unassembled WGS sequence"/>
</dbReference>
<feature type="transmembrane region" description="Helical" evidence="3">
    <location>
        <begin position="24"/>
        <end position="50"/>
    </location>
</feature>
<accession>A0A9P5TYJ7</accession>
<dbReference type="OrthoDB" id="6499973at2759"/>
<dbReference type="PROSITE" id="PS50850">
    <property type="entry name" value="MFS"/>
    <property type="match status" value="1"/>
</dbReference>
<dbReference type="AlphaFoldDB" id="A0A9P5TYJ7"/>
<feature type="transmembrane region" description="Helical" evidence="3">
    <location>
        <begin position="388"/>
        <end position="410"/>
    </location>
</feature>